<comment type="caution">
    <text evidence="1">The sequence shown here is derived from an EMBL/GenBank/DDBJ whole genome shotgun (WGS) entry which is preliminary data.</text>
</comment>
<dbReference type="AlphaFoldDB" id="A0ABD1II17"/>
<name>A0ABD1II17_SALDI</name>
<dbReference type="Proteomes" id="UP001567538">
    <property type="component" value="Unassembled WGS sequence"/>
</dbReference>
<evidence type="ECO:0000313" key="1">
    <source>
        <dbReference type="EMBL" id="KAL1566921.1"/>
    </source>
</evidence>
<evidence type="ECO:0000313" key="2">
    <source>
        <dbReference type="Proteomes" id="UP001567538"/>
    </source>
</evidence>
<organism evidence="1 2">
    <name type="scientific">Salvia divinorum</name>
    <name type="common">Maria pastora</name>
    <name type="synonym">Diviner's sage</name>
    <dbReference type="NCBI Taxonomy" id="28513"/>
    <lineage>
        <taxon>Eukaryota</taxon>
        <taxon>Viridiplantae</taxon>
        <taxon>Streptophyta</taxon>
        <taxon>Embryophyta</taxon>
        <taxon>Tracheophyta</taxon>
        <taxon>Spermatophyta</taxon>
        <taxon>Magnoliopsida</taxon>
        <taxon>eudicotyledons</taxon>
        <taxon>Gunneridae</taxon>
        <taxon>Pentapetalae</taxon>
        <taxon>asterids</taxon>
        <taxon>lamiids</taxon>
        <taxon>Lamiales</taxon>
        <taxon>Lamiaceae</taxon>
        <taxon>Nepetoideae</taxon>
        <taxon>Mentheae</taxon>
        <taxon>Salviinae</taxon>
        <taxon>Salvia</taxon>
        <taxon>Salvia subgen. Calosphace</taxon>
    </lineage>
</organism>
<reference evidence="1 2" key="1">
    <citation type="submission" date="2024-06" db="EMBL/GenBank/DDBJ databases">
        <title>A chromosome level genome sequence of Diviner's sage (Salvia divinorum).</title>
        <authorList>
            <person name="Ford S.A."/>
            <person name="Ro D.-K."/>
            <person name="Ness R.W."/>
            <person name="Phillips M.A."/>
        </authorList>
    </citation>
    <scope>NUCLEOTIDE SEQUENCE [LARGE SCALE GENOMIC DNA]</scope>
    <source>
        <strain evidence="1">SAF-2024a</strain>
        <tissue evidence="1">Leaf</tissue>
    </source>
</reference>
<keyword evidence="2" id="KW-1185">Reference proteome</keyword>
<sequence length="75" mass="8842">MFTPAFILVTNPSENYQALTTCPDYPNLSPQYPPLHYKPLQRSFHFLSRISIQYRKSRKSSACKQFVQDHFLSFL</sequence>
<dbReference type="EMBL" id="JBEAFC010000002">
    <property type="protein sequence ID" value="KAL1566921.1"/>
    <property type="molecule type" value="Genomic_DNA"/>
</dbReference>
<accession>A0ABD1II17</accession>
<proteinExistence type="predicted"/>
<gene>
    <name evidence="1" type="ORF">AAHA92_02461</name>
</gene>
<protein>
    <submittedName>
        <fullName evidence="1">Uncharacterized protein</fullName>
    </submittedName>
</protein>